<organism evidence="2 3">
    <name type="scientific">Flammeovirga agarivorans</name>
    <dbReference type="NCBI Taxonomy" id="2726742"/>
    <lineage>
        <taxon>Bacteria</taxon>
        <taxon>Pseudomonadati</taxon>
        <taxon>Bacteroidota</taxon>
        <taxon>Cytophagia</taxon>
        <taxon>Cytophagales</taxon>
        <taxon>Flammeovirgaceae</taxon>
        <taxon>Flammeovirga</taxon>
    </lineage>
</organism>
<feature type="domain" description="DUF4007" evidence="1">
    <location>
        <begin position="5"/>
        <end position="283"/>
    </location>
</feature>
<evidence type="ECO:0000313" key="2">
    <source>
        <dbReference type="EMBL" id="NLR91912.1"/>
    </source>
</evidence>
<evidence type="ECO:0000313" key="3">
    <source>
        <dbReference type="Proteomes" id="UP000585050"/>
    </source>
</evidence>
<accession>A0A7X8SKP5</accession>
<dbReference type="EMBL" id="JABAIL010000003">
    <property type="protein sequence ID" value="NLR91912.1"/>
    <property type="molecule type" value="Genomic_DNA"/>
</dbReference>
<name>A0A7X8SKP5_9BACT</name>
<dbReference type="Pfam" id="PF13182">
    <property type="entry name" value="DUF4007"/>
    <property type="match status" value="1"/>
</dbReference>
<proteinExistence type="predicted"/>
<reference evidence="2 3" key="1">
    <citation type="submission" date="2020-04" db="EMBL/GenBank/DDBJ databases">
        <title>Flammeovirga sp. SR4, a novel species isolated from seawater.</title>
        <authorList>
            <person name="Wang X."/>
        </authorList>
    </citation>
    <scope>NUCLEOTIDE SEQUENCE [LARGE SCALE GENOMIC DNA]</scope>
    <source>
        <strain evidence="2 3">SR4</strain>
    </source>
</reference>
<gene>
    <name evidence="2" type="ORF">HGP29_11875</name>
</gene>
<keyword evidence="3" id="KW-1185">Reference proteome</keyword>
<dbReference type="InterPro" id="IPR025248">
    <property type="entry name" value="DUF4007"/>
</dbReference>
<comment type="caution">
    <text evidence="2">The sequence shown here is derived from an EMBL/GenBank/DDBJ whole genome shotgun (WGS) entry which is preliminary data.</text>
</comment>
<dbReference type="Proteomes" id="UP000585050">
    <property type="component" value="Unassembled WGS sequence"/>
</dbReference>
<evidence type="ECO:0000259" key="1">
    <source>
        <dbReference type="Pfam" id="PF13182"/>
    </source>
</evidence>
<sequence>MRYKFSGHDTFSCRALWLKKGVDYALLEKAFSSDESIIDLGVGKNMVTSISFWLKAFGLMTEDNKVTTIGEKVFSDDGFDPYIEDIGTLWLLQYLIVKKEYASIYHILFVDYRKEKKEFTVDSLKEYLNLRLEKDNFNLNLKSLEKDIRVCFKNYLVEKTKKTNIEEEYSNVLLDLELIYKIPRTENGISFYQLNITDGKRIPKLLFLYCLLDFVGEERSINMENIERLIGGAFAITKAGIFQIINELCELYPGHLVYTEDGGLKQLQIKEDLDKDSILEEYYNGK</sequence>
<protein>
    <submittedName>
        <fullName evidence="2">DUF4007 family protein</fullName>
    </submittedName>
</protein>
<dbReference type="RefSeq" id="WP_168882624.1">
    <property type="nucleotide sequence ID" value="NZ_JABAIL010000003.1"/>
</dbReference>
<dbReference type="AlphaFoldDB" id="A0A7X8SKP5"/>